<comment type="caution">
    <text evidence="2">The sequence shown here is derived from an EMBL/GenBank/DDBJ whole genome shotgun (WGS) entry which is preliminary data.</text>
</comment>
<dbReference type="GO" id="GO:0055085">
    <property type="term" value="P:transmembrane transport"/>
    <property type="evidence" value="ECO:0007669"/>
    <property type="project" value="InterPro"/>
</dbReference>
<dbReference type="InterPro" id="IPR038404">
    <property type="entry name" value="TRAP_DctP_sf"/>
</dbReference>
<proteinExistence type="predicted"/>
<keyword evidence="1" id="KW-0732">Signal</keyword>
<dbReference type="NCBIfam" id="NF037995">
    <property type="entry name" value="TRAP_S1"/>
    <property type="match status" value="1"/>
</dbReference>
<evidence type="ECO:0000256" key="1">
    <source>
        <dbReference type="ARBA" id="ARBA00022729"/>
    </source>
</evidence>
<dbReference type="GO" id="GO:0030288">
    <property type="term" value="C:outer membrane-bounded periplasmic space"/>
    <property type="evidence" value="ECO:0007669"/>
    <property type="project" value="InterPro"/>
</dbReference>
<evidence type="ECO:0000313" key="3">
    <source>
        <dbReference type="Proteomes" id="UP001409585"/>
    </source>
</evidence>
<dbReference type="AlphaFoldDB" id="A0AAV3U526"/>
<dbReference type="PANTHER" id="PTHR33376">
    <property type="match status" value="1"/>
</dbReference>
<organism evidence="2 3">
    <name type="scientific">Halioxenophilus aromaticivorans</name>
    <dbReference type="NCBI Taxonomy" id="1306992"/>
    <lineage>
        <taxon>Bacteria</taxon>
        <taxon>Pseudomonadati</taxon>
        <taxon>Pseudomonadota</taxon>
        <taxon>Gammaproteobacteria</taxon>
        <taxon>Alteromonadales</taxon>
        <taxon>Alteromonadaceae</taxon>
        <taxon>Halioxenophilus</taxon>
    </lineage>
</organism>
<dbReference type="Proteomes" id="UP001409585">
    <property type="component" value="Unassembled WGS sequence"/>
</dbReference>
<dbReference type="RefSeq" id="WP_345424161.1">
    <property type="nucleotide sequence ID" value="NZ_AP031496.1"/>
</dbReference>
<dbReference type="PANTHER" id="PTHR33376:SF2">
    <property type="entry name" value="DICARBOXYLATE-BINDING PERIPLASMIC PROTEIN"/>
    <property type="match status" value="1"/>
</dbReference>
<name>A0AAV3U526_9ALTE</name>
<dbReference type="GO" id="GO:0030246">
    <property type="term" value="F:carbohydrate binding"/>
    <property type="evidence" value="ECO:0007669"/>
    <property type="project" value="TreeGrafter"/>
</dbReference>
<dbReference type="Pfam" id="PF03480">
    <property type="entry name" value="DctP"/>
    <property type="match status" value="1"/>
</dbReference>
<dbReference type="InterPro" id="IPR004682">
    <property type="entry name" value="TRAP_DctP"/>
</dbReference>
<reference evidence="3" key="1">
    <citation type="journal article" date="2019" name="Int. J. Syst. Evol. Microbiol.">
        <title>The Global Catalogue of Microorganisms (GCM) 10K type strain sequencing project: providing services to taxonomists for standard genome sequencing and annotation.</title>
        <authorList>
            <consortium name="The Broad Institute Genomics Platform"/>
            <consortium name="The Broad Institute Genome Sequencing Center for Infectious Disease"/>
            <person name="Wu L."/>
            <person name="Ma J."/>
        </authorList>
    </citation>
    <scope>NUCLEOTIDE SEQUENCE [LARGE SCALE GENOMIC DNA]</scope>
    <source>
        <strain evidence="3">JCM 19134</strain>
    </source>
</reference>
<dbReference type="EMBL" id="BAABLX010000028">
    <property type="protein sequence ID" value="GAA4948532.1"/>
    <property type="molecule type" value="Genomic_DNA"/>
</dbReference>
<accession>A0AAV3U526</accession>
<dbReference type="NCBIfam" id="TIGR00787">
    <property type="entry name" value="dctP"/>
    <property type="match status" value="1"/>
</dbReference>
<keyword evidence="3" id="KW-1185">Reference proteome</keyword>
<gene>
    <name evidence="2" type="ORF">GCM10025791_30670</name>
</gene>
<protein>
    <submittedName>
        <fullName evidence="2">TRAP transporter substrate-binding protein</fullName>
    </submittedName>
</protein>
<sequence length="332" mass="36915">MFCSHNSPMRVASRLVIALLVVVLTGCNEDEGVTRLKIGHTLDPTHTVHKAMLVMDKELQSLSGGTMAIDLYPSGQLGSERELIELLQIGSLAMTKVSASPLESFVPEMKIFNIPYLFRDKQHYLNVLDSEVGQALLDAPTAVRLRGLGYFDAGSRSFYSTKKPINTPDDLTGLKIRVQESQTAMRMVSSLGGSPTPVSWGELYTALQQGVVDGAENNPPSFYLSHHYEVAPYFTLDEHSAVPDVLLMSDYVWQHLTAQQRQWVQQAVAVAVQYQRKQWQIDTEHALQQVAADGVTIIRPDKSLFRAKVEIMLADYEASPLGDTIRAIQEVR</sequence>
<dbReference type="PIRSF" id="PIRSF006470">
    <property type="entry name" value="DctB"/>
    <property type="match status" value="1"/>
</dbReference>
<dbReference type="Gene3D" id="3.40.190.170">
    <property type="entry name" value="Bacterial extracellular solute-binding protein, family 7"/>
    <property type="match status" value="1"/>
</dbReference>
<dbReference type="InterPro" id="IPR018389">
    <property type="entry name" value="DctP_fam"/>
</dbReference>
<evidence type="ECO:0000313" key="2">
    <source>
        <dbReference type="EMBL" id="GAA4948532.1"/>
    </source>
</evidence>
<dbReference type="CDD" id="cd13671">
    <property type="entry name" value="PBP2_TRAP_SBP_like_3"/>
    <property type="match status" value="1"/>
</dbReference>